<dbReference type="InterPro" id="IPR007197">
    <property type="entry name" value="rSAM"/>
</dbReference>
<dbReference type="InterPro" id="IPR023404">
    <property type="entry name" value="rSAM_horseshoe"/>
</dbReference>
<evidence type="ECO:0000259" key="1">
    <source>
        <dbReference type="PROSITE" id="PS51918"/>
    </source>
</evidence>
<name>A0A1F4SVF1_UNCSA</name>
<dbReference type="PANTHER" id="PTHR42731:SF1">
    <property type="entry name" value="RADICAL SAM DOMAIN PROTEIN"/>
    <property type="match status" value="1"/>
</dbReference>
<dbReference type="EMBL" id="MEUB01000009">
    <property type="protein sequence ID" value="OGC24409.1"/>
    <property type="molecule type" value="Genomic_DNA"/>
</dbReference>
<dbReference type="SFLD" id="SFLDG01082">
    <property type="entry name" value="B12-binding_domain_containing"/>
    <property type="match status" value="1"/>
</dbReference>
<gene>
    <name evidence="2" type="ORF">A2310_08370</name>
</gene>
<dbReference type="Pfam" id="PF04055">
    <property type="entry name" value="Radical_SAM"/>
    <property type="match status" value="1"/>
</dbReference>
<protein>
    <recommendedName>
        <fullName evidence="1">Radical SAM core domain-containing protein</fullName>
    </recommendedName>
</protein>
<dbReference type="PROSITE" id="PS51918">
    <property type="entry name" value="RADICAL_SAM"/>
    <property type="match status" value="1"/>
</dbReference>
<comment type="caution">
    <text evidence="2">The sequence shown here is derived from an EMBL/GenBank/DDBJ whole genome shotgun (WGS) entry which is preliminary data.</text>
</comment>
<dbReference type="PANTHER" id="PTHR42731">
    <property type="entry name" value="SLL1084 PROTEIN"/>
    <property type="match status" value="1"/>
</dbReference>
<dbReference type="InterPro" id="IPR058240">
    <property type="entry name" value="rSAM_sf"/>
</dbReference>
<dbReference type="GO" id="GO:0051536">
    <property type="term" value="F:iron-sulfur cluster binding"/>
    <property type="evidence" value="ECO:0007669"/>
    <property type="project" value="InterPro"/>
</dbReference>
<feature type="domain" description="Radical SAM core" evidence="1">
    <location>
        <begin position="229"/>
        <end position="461"/>
    </location>
</feature>
<sequence>MKEKLEQILPLIRKPAQYIGNELNSIHKEWSACNLKIAIGYPDLYEVGMSNLGIQILYHILNSQAKILCERFFAPMIDMEKLLIEKDLSLFSLESFRPLKDFDLIGFSVGHELTYTNLVNILHLSKIPIYAKDRGENDPLIFAGGPSVTSNPMPIEDFVDFFLIGDGEEAIREIVNSVQCTVYRKDRLEKLSQIEGVYVPSIGNVAKKRIVKNLDAAPYPTKPIVPFIKTVHDRAVVEIMRGCFRGCKFCSAFCAYKPVRERSPQKVIELAREILKNTGYDELSLISLSSSDYSQIEYVAKTLADELAKQKVNLALPSLRLDSMSVKLMKETQRVRSSSVTVAPEAGTQRLRDLTNKRLSEDEILSGVSAAFSEGISKIKLYFMIGLPTETEEDLQGIVDLSKKIAEVGRHYTSKAHVTSAVSTFIPKPHTSFERERQISIEETIDKQKFLKQYLKGKGLELRWHDAKTSLLEGIFSRGDKNLSSVIVEAWKLGARLDAWSENFNFETWGKAFCNCGIDMEEYMKAKEKNKELAWNKIIM</sequence>
<dbReference type="Gene3D" id="3.80.30.20">
    <property type="entry name" value="tm_1862 like domain"/>
    <property type="match status" value="1"/>
</dbReference>
<reference evidence="2 3" key="1">
    <citation type="journal article" date="2016" name="Nat. Commun.">
        <title>Thousands of microbial genomes shed light on interconnected biogeochemical processes in an aquifer system.</title>
        <authorList>
            <person name="Anantharaman K."/>
            <person name="Brown C.T."/>
            <person name="Hug L.A."/>
            <person name="Sharon I."/>
            <person name="Castelle C.J."/>
            <person name="Probst A.J."/>
            <person name="Thomas B.C."/>
            <person name="Singh A."/>
            <person name="Wilkins M.J."/>
            <person name="Karaoz U."/>
            <person name="Brodie E.L."/>
            <person name="Williams K.H."/>
            <person name="Hubbard S.S."/>
            <person name="Banfield J.F."/>
        </authorList>
    </citation>
    <scope>NUCLEOTIDE SEQUENCE [LARGE SCALE GENOMIC DNA]</scope>
</reference>
<dbReference type="Gene3D" id="3.40.50.280">
    <property type="entry name" value="Cobalamin-binding domain"/>
    <property type="match status" value="1"/>
</dbReference>
<dbReference type="SUPFAM" id="SSF102114">
    <property type="entry name" value="Radical SAM enzymes"/>
    <property type="match status" value="1"/>
</dbReference>
<dbReference type="AlphaFoldDB" id="A0A1F4SVF1"/>
<dbReference type="GO" id="GO:0003824">
    <property type="term" value="F:catalytic activity"/>
    <property type="evidence" value="ECO:0007669"/>
    <property type="project" value="InterPro"/>
</dbReference>
<dbReference type="Proteomes" id="UP000178417">
    <property type="component" value="Unassembled WGS sequence"/>
</dbReference>
<evidence type="ECO:0000313" key="3">
    <source>
        <dbReference type="Proteomes" id="UP000178417"/>
    </source>
</evidence>
<proteinExistence type="predicted"/>
<dbReference type="Pfam" id="PF19864">
    <property type="entry name" value="Radical_SAM_N2"/>
    <property type="match status" value="1"/>
</dbReference>
<evidence type="ECO:0000313" key="2">
    <source>
        <dbReference type="EMBL" id="OGC24409.1"/>
    </source>
</evidence>
<dbReference type="SFLD" id="SFLDS00029">
    <property type="entry name" value="Radical_SAM"/>
    <property type="match status" value="1"/>
</dbReference>
<dbReference type="InterPro" id="IPR006638">
    <property type="entry name" value="Elp3/MiaA/NifB-like_rSAM"/>
</dbReference>
<dbReference type="InterPro" id="IPR045784">
    <property type="entry name" value="Radical_SAM_N2"/>
</dbReference>
<dbReference type="SMART" id="SM00729">
    <property type="entry name" value="Elp3"/>
    <property type="match status" value="1"/>
</dbReference>
<accession>A0A1F4SVF1</accession>
<organism evidence="2 3">
    <name type="scientific">candidate division WOR-1 bacterium RIFOXYB2_FULL_37_13</name>
    <dbReference type="NCBI Taxonomy" id="1802579"/>
    <lineage>
        <taxon>Bacteria</taxon>
        <taxon>Bacillati</taxon>
        <taxon>Saganbacteria</taxon>
    </lineage>
</organism>
<dbReference type="STRING" id="1802579.A2310_08370"/>